<protein>
    <submittedName>
        <fullName evidence="2">Uncharacterized protein</fullName>
    </submittedName>
</protein>
<proteinExistence type="predicted"/>
<dbReference type="EMBL" id="JAAQHG020000010">
    <property type="protein sequence ID" value="KAL1587581.1"/>
    <property type="molecule type" value="Genomic_DNA"/>
</dbReference>
<keyword evidence="3" id="KW-1185">Reference proteome</keyword>
<dbReference type="GeneID" id="96005337"/>
<evidence type="ECO:0000313" key="3">
    <source>
        <dbReference type="Proteomes" id="UP000803884"/>
    </source>
</evidence>
<evidence type="ECO:0000256" key="1">
    <source>
        <dbReference type="SAM" id="SignalP"/>
    </source>
</evidence>
<comment type="caution">
    <text evidence="2">The sequence shown here is derived from an EMBL/GenBank/DDBJ whole genome shotgun (WGS) entry which is preliminary data.</text>
</comment>
<reference evidence="2 3" key="1">
    <citation type="journal article" date="2020" name="Microbiol. Resour. Announc.">
        <title>Draft Genome Sequence of a Cladosporium Species Isolated from the Mesophotic Ascidian Didemnum maculosum.</title>
        <authorList>
            <person name="Gioti A."/>
            <person name="Siaperas R."/>
            <person name="Nikolaivits E."/>
            <person name="Le Goff G."/>
            <person name="Ouazzani J."/>
            <person name="Kotoulas G."/>
            <person name="Topakas E."/>
        </authorList>
    </citation>
    <scope>NUCLEOTIDE SEQUENCE [LARGE SCALE GENOMIC DNA]</scope>
    <source>
        <strain evidence="2 3">TM138-S3</strain>
    </source>
</reference>
<accession>A0AB34KTQ2</accession>
<dbReference type="AlphaFoldDB" id="A0AB34KTQ2"/>
<sequence length="198" mass="19655">MLSLATLSLSLLFSFAAAQSSAITWIEPGVSAAPFAYAGSVVDACPGTTVIALQCTSAGSDNAFTDLCGSDAPSMTMTVGPSQVHFHGSTATSGLDFQMDMTCDIDESSATCTDSTSWSAVGTSTDSAQSSTYAVDAMATHSAEVTAGADKLDNTGKCTASSGSGKGRDGAKDSAAGGRLAVGMGLLGVSSFVGMLLL</sequence>
<dbReference type="Proteomes" id="UP000803884">
    <property type="component" value="Unassembled WGS sequence"/>
</dbReference>
<keyword evidence="1" id="KW-0732">Signal</keyword>
<feature type="chain" id="PRO_5044243158" evidence="1">
    <location>
        <begin position="19"/>
        <end position="198"/>
    </location>
</feature>
<feature type="signal peptide" evidence="1">
    <location>
        <begin position="1"/>
        <end position="18"/>
    </location>
</feature>
<gene>
    <name evidence="2" type="ORF">WHR41_03893</name>
</gene>
<dbReference type="RefSeq" id="XP_069230686.1">
    <property type="nucleotide sequence ID" value="XM_069372499.1"/>
</dbReference>
<evidence type="ECO:0000313" key="2">
    <source>
        <dbReference type="EMBL" id="KAL1587581.1"/>
    </source>
</evidence>
<name>A0AB34KTQ2_9PEZI</name>
<organism evidence="2 3">
    <name type="scientific">Cladosporium halotolerans</name>
    <dbReference type="NCBI Taxonomy" id="1052096"/>
    <lineage>
        <taxon>Eukaryota</taxon>
        <taxon>Fungi</taxon>
        <taxon>Dikarya</taxon>
        <taxon>Ascomycota</taxon>
        <taxon>Pezizomycotina</taxon>
        <taxon>Dothideomycetes</taxon>
        <taxon>Dothideomycetidae</taxon>
        <taxon>Cladosporiales</taxon>
        <taxon>Cladosporiaceae</taxon>
        <taxon>Cladosporium</taxon>
    </lineage>
</organism>